<dbReference type="HOGENOM" id="CLU_2118333_0_0_11"/>
<protein>
    <submittedName>
        <fullName evidence="2">Uncharacterized protein</fullName>
    </submittedName>
</protein>
<accession>A4T6J5</accession>
<reference evidence="2" key="1">
    <citation type="submission" date="2007-04" db="EMBL/GenBank/DDBJ databases">
        <authorList>
            <consortium name="US DOE Joint Genome Institute"/>
            <person name="Copeland A."/>
            <person name="Lucas S."/>
            <person name="Lapidus A."/>
            <person name="Barry K."/>
            <person name="Detter J.C."/>
            <person name="Glavina del Rio T."/>
            <person name="Hammon N."/>
            <person name="Israni S."/>
            <person name="Dalin E."/>
            <person name="Tice H."/>
            <person name="Pitluck S."/>
            <person name="Chain P."/>
            <person name="Malfatti S."/>
            <person name="Shin M."/>
            <person name="Vergez L."/>
            <person name="Schmutz J."/>
            <person name="Larimer F."/>
            <person name="Land M."/>
            <person name="Hauser L."/>
            <person name="Kyrpides N."/>
            <person name="Mikhailova N."/>
            <person name="Miller C."/>
            <person name="Richardson P."/>
        </authorList>
    </citation>
    <scope>NUCLEOTIDE SEQUENCE</scope>
    <source>
        <strain evidence="2">PYR-GCK</strain>
    </source>
</reference>
<dbReference type="EMBL" id="CP000656">
    <property type="protein sequence ID" value="ABP44462.1"/>
    <property type="molecule type" value="Genomic_DNA"/>
</dbReference>
<name>A4T6J5_MYCGI</name>
<feature type="compositionally biased region" description="Basic residues" evidence="1">
    <location>
        <begin position="1"/>
        <end position="16"/>
    </location>
</feature>
<sequence length="114" mass="12224">MGWSRQQRRCARRRAPNHGDGPGRTPAATAPSDERRTCAGYGGWDECGVGLLPAGHARSGRVTGQLAAPAGTRVPRSYNDGGDMVHVVEFDGGETDEYITEELRSAQVGNRWGT</sequence>
<reference evidence="2" key="2">
    <citation type="journal article" date="2013" name="PLoS ONE">
        <title>A Gene Expression Study of the Activities of Aromatic Ring-Cleavage Dioxygenases in Mycobacterium gilvum PYR-GCK to Changes in Salinity and pH during Pyrene Degradation.</title>
        <authorList>
            <person name="Badejo A.C."/>
            <person name="Badejo A.O."/>
            <person name="Shin K.H."/>
            <person name="Chai Y.G."/>
        </authorList>
    </citation>
    <scope>NUCLEOTIDE SEQUENCE [LARGE SCALE GENOMIC DNA]</scope>
    <source>
        <strain evidence="2">PYR-GCK</strain>
    </source>
</reference>
<dbReference type="STRING" id="350054.Mflv_1984"/>
<dbReference type="AlphaFoldDB" id="A4T6J5"/>
<organism evidence="2">
    <name type="scientific">Mycolicibacterium gilvum (strain PYR-GCK)</name>
    <name type="common">Mycobacterium gilvum (strain PYR-GCK)</name>
    <dbReference type="NCBI Taxonomy" id="350054"/>
    <lineage>
        <taxon>Bacteria</taxon>
        <taxon>Bacillati</taxon>
        <taxon>Actinomycetota</taxon>
        <taxon>Actinomycetes</taxon>
        <taxon>Mycobacteriales</taxon>
        <taxon>Mycobacteriaceae</taxon>
        <taxon>Mycolicibacterium</taxon>
    </lineage>
</organism>
<dbReference type="KEGG" id="mgi:Mflv_1984"/>
<gene>
    <name evidence="2" type="ordered locus">Mflv_1984</name>
</gene>
<feature type="region of interest" description="Disordered" evidence="1">
    <location>
        <begin position="1"/>
        <end position="37"/>
    </location>
</feature>
<proteinExistence type="predicted"/>
<evidence type="ECO:0000256" key="1">
    <source>
        <dbReference type="SAM" id="MobiDB-lite"/>
    </source>
</evidence>
<evidence type="ECO:0000313" key="2">
    <source>
        <dbReference type="EMBL" id="ABP44462.1"/>
    </source>
</evidence>